<keyword evidence="2 3" id="KW-0012">Acyltransferase</keyword>
<dbReference type="InterPro" id="IPR007965">
    <property type="entry name" value="GNAT_ATAT"/>
</dbReference>
<evidence type="ECO:0000256" key="3">
    <source>
        <dbReference type="HAMAP-Rule" id="MF_03130"/>
    </source>
</evidence>
<dbReference type="Pfam" id="PF05301">
    <property type="entry name" value="Acetyltransf_16"/>
    <property type="match status" value="1"/>
</dbReference>
<feature type="site" description="Crucial for catalytic activity" evidence="3">
    <location>
        <position position="46"/>
    </location>
</feature>
<comment type="similarity">
    <text evidence="3">Belongs to the acetyltransferase ATAT1 family.</text>
</comment>
<gene>
    <name evidence="5" type="ORF">JG688_00008254</name>
</gene>
<dbReference type="PANTHER" id="PTHR12327">
    <property type="entry name" value="ALPHA-TUBULIN N-ACETYLTRANSFERASE 1"/>
    <property type="match status" value="1"/>
</dbReference>
<keyword evidence="1 3" id="KW-0808">Transferase</keyword>
<organism evidence="5 6">
    <name type="scientific">Phytophthora aleatoria</name>
    <dbReference type="NCBI Taxonomy" id="2496075"/>
    <lineage>
        <taxon>Eukaryota</taxon>
        <taxon>Sar</taxon>
        <taxon>Stramenopiles</taxon>
        <taxon>Oomycota</taxon>
        <taxon>Peronosporomycetes</taxon>
        <taxon>Peronosporales</taxon>
        <taxon>Peronosporaceae</taxon>
        <taxon>Phytophthora</taxon>
    </lineage>
</organism>
<dbReference type="HAMAP" id="MF_03130">
    <property type="entry name" value="mec17"/>
    <property type="match status" value="1"/>
</dbReference>
<accession>A0A8J5M7I5</accession>
<dbReference type="PROSITE" id="PS51730">
    <property type="entry name" value="GNAT_ATAT"/>
    <property type="match status" value="1"/>
</dbReference>
<evidence type="ECO:0000313" key="6">
    <source>
        <dbReference type="Proteomes" id="UP000709295"/>
    </source>
</evidence>
<dbReference type="EMBL" id="JAENGY010000427">
    <property type="protein sequence ID" value="KAG6963198.1"/>
    <property type="molecule type" value="Genomic_DNA"/>
</dbReference>
<dbReference type="PANTHER" id="PTHR12327:SF0">
    <property type="entry name" value="ALPHA-TUBULIN N-ACETYLTRANSFERASE 1"/>
    <property type="match status" value="1"/>
</dbReference>
<feature type="binding site" evidence="3">
    <location>
        <begin position="148"/>
        <end position="157"/>
    </location>
    <ligand>
        <name>acetyl-CoA</name>
        <dbReference type="ChEBI" id="CHEBI:57288"/>
    </ligand>
</feature>
<keyword evidence="6" id="KW-1185">Reference proteome</keyword>
<dbReference type="GO" id="GO:0070507">
    <property type="term" value="P:regulation of microtubule cytoskeleton organization"/>
    <property type="evidence" value="ECO:0007669"/>
    <property type="project" value="UniProtKB-UniRule"/>
</dbReference>
<evidence type="ECO:0000256" key="1">
    <source>
        <dbReference type="ARBA" id="ARBA00022679"/>
    </source>
</evidence>
<sequence length="182" mass="20372">MRIEVVRAPEPLSSRPGLANAIDTLGKKSAIVRTSIPLPPIAVLAQALSHEITSTDLFASSTAAEQQQTLILAVDDDDGAVIGFLKTGIKHLFYLSPRGEYTEMDPICVLDFYVDDAWQRRGVGLQLFQRHLQEEDVVPAQLAYDRPSPKLFAFLKKHAGLTEYFPQPNRFVVFDAYFQPRQ</sequence>
<dbReference type="Proteomes" id="UP000709295">
    <property type="component" value="Unassembled WGS sequence"/>
</dbReference>
<evidence type="ECO:0000256" key="2">
    <source>
        <dbReference type="ARBA" id="ARBA00023315"/>
    </source>
</evidence>
<protein>
    <recommendedName>
        <fullName evidence="3">Alpha-tubulin N-acetyltransferase</fullName>
        <shortName evidence="3">Alpha-TAT</shortName>
        <shortName evidence="3">TAT</shortName>
        <ecNumber evidence="3">2.3.1.108</ecNumber>
    </recommendedName>
    <alternativeName>
        <fullName evidence="3">Acetyltransferase mec-17 homolog</fullName>
    </alternativeName>
</protein>
<dbReference type="EC" id="2.3.1.108" evidence="3"/>
<dbReference type="CDD" id="cd04301">
    <property type="entry name" value="NAT_SF"/>
    <property type="match status" value="1"/>
</dbReference>
<feature type="domain" description="N-acetyltransferase" evidence="4">
    <location>
        <begin position="1"/>
        <end position="178"/>
    </location>
</feature>
<dbReference type="GO" id="GO:0019799">
    <property type="term" value="F:tubulin N-acetyltransferase activity"/>
    <property type="evidence" value="ECO:0007669"/>
    <property type="project" value="UniProtKB-UniRule"/>
</dbReference>
<proteinExistence type="inferred from homology"/>
<reference evidence="5" key="1">
    <citation type="submission" date="2021-01" db="EMBL/GenBank/DDBJ databases">
        <title>Phytophthora aleatoria, a newly-described species from Pinus radiata is distinct from Phytophthora cactorum isolates based on comparative genomics.</title>
        <authorList>
            <person name="Mcdougal R."/>
            <person name="Panda P."/>
            <person name="Williams N."/>
            <person name="Studholme D.J."/>
        </authorList>
    </citation>
    <scope>NUCLEOTIDE SEQUENCE</scope>
    <source>
        <strain evidence="5">NZFS 4037</strain>
    </source>
</reference>
<comment type="caution">
    <text evidence="5">The sequence shown here is derived from an EMBL/GenBank/DDBJ whole genome shotgun (WGS) entry which is preliminary data.</text>
</comment>
<comment type="function">
    <text evidence="3">Specifically acetylates 'Lys-40' in alpha-tubulin on the lumenal side of microtubules. Promotes microtubule destabilization and accelerates microtubule dynamics; this activity may be independent of acetylation activity. Acetylates alpha-tubulin with a slow enzymatic rate, due to a catalytic site that is not optimized for acetyl transfer. Enters the microtubule through each end and diffuses quickly throughout the lumen of microtubules. Acetylates only long/old microtubules because of its slow acetylation rate since it does not have time to act on dynamically unstable microtubules before the enzyme is released.</text>
</comment>
<dbReference type="GO" id="GO:0005874">
    <property type="term" value="C:microtubule"/>
    <property type="evidence" value="ECO:0007669"/>
    <property type="project" value="InterPro"/>
</dbReference>
<dbReference type="AlphaFoldDB" id="A0A8J5M7I5"/>
<name>A0A8J5M7I5_9STRA</name>
<comment type="catalytic activity">
    <reaction evidence="3">
        <text>L-lysyl-[alpha-tubulin] + acetyl-CoA = N(6)-acetyl-L-lysyl-[alpha-tubulin] + CoA + H(+)</text>
        <dbReference type="Rhea" id="RHEA:15277"/>
        <dbReference type="Rhea" id="RHEA-COMP:11278"/>
        <dbReference type="Rhea" id="RHEA-COMP:11279"/>
        <dbReference type="ChEBI" id="CHEBI:15378"/>
        <dbReference type="ChEBI" id="CHEBI:29969"/>
        <dbReference type="ChEBI" id="CHEBI:57287"/>
        <dbReference type="ChEBI" id="CHEBI:57288"/>
        <dbReference type="ChEBI" id="CHEBI:61930"/>
        <dbReference type="EC" id="2.3.1.108"/>
    </reaction>
</comment>
<evidence type="ECO:0000313" key="5">
    <source>
        <dbReference type="EMBL" id="KAG6963198.1"/>
    </source>
</evidence>
<evidence type="ECO:0000259" key="4">
    <source>
        <dbReference type="PROSITE" id="PS51730"/>
    </source>
</evidence>
<feature type="binding site" evidence="3">
    <location>
        <begin position="112"/>
        <end position="125"/>
    </location>
    <ligand>
        <name>acetyl-CoA</name>
        <dbReference type="ChEBI" id="CHEBI:57288"/>
    </ligand>
</feature>
<dbReference type="InterPro" id="IPR038746">
    <property type="entry name" value="Atat"/>
</dbReference>